<dbReference type="InterPro" id="IPR019734">
    <property type="entry name" value="TPR_rpt"/>
</dbReference>
<reference evidence="3 6" key="1">
    <citation type="journal article" date="2015" name="Int. J. Syst. Evol. Microbiol.">
        <title>Algibacter amylolyticus sp. nov., isolated from intertidal sediment.</title>
        <authorList>
            <person name="Zhang D.C."/>
            <person name="Wu J."/>
            <person name="Neuner K."/>
            <person name="Yao J."/>
            <person name="Margesin R."/>
        </authorList>
    </citation>
    <scope>NUCLEOTIDE SEQUENCE [LARGE SCALE GENOMIC DNA]</scope>
    <source>
        <strain evidence="3 6">RU-4-M-4</strain>
    </source>
</reference>
<evidence type="ECO:0000313" key="4">
    <source>
        <dbReference type="EMBL" id="TSJ74648.1"/>
    </source>
</evidence>
<name>A0A5M7B9U6_9FLAO</name>
<keyword evidence="2" id="KW-1133">Transmembrane helix</keyword>
<dbReference type="Gene3D" id="1.25.40.10">
    <property type="entry name" value="Tetratricopeptide repeat domain"/>
    <property type="match status" value="1"/>
</dbReference>
<evidence type="ECO:0000313" key="3">
    <source>
        <dbReference type="EMBL" id="KAA5824171.1"/>
    </source>
</evidence>
<dbReference type="InterPro" id="IPR011990">
    <property type="entry name" value="TPR-like_helical_dom_sf"/>
</dbReference>
<evidence type="ECO:0000256" key="2">
    <source>
        <dbReference type="SAM" id="Phobius"/>
    </source>
</evidence>
<evidence type="ECO:0000256" key="1">
    <source>
        <dbReference type="SAM" id="MobiDB-lite"/>
    </source>
</evidence>
<dbReference type="Pfam" id="PF13181">
    <property type="entry name" value="TPR_8"/>
    <property type="match status" value="1"/>
</dbReference>
<dbReference type="SMART" id="SM00028">
    <property type="entry name" value="TPR"/>
    <property type="match status" value="3"/>
</dbReference>
<organism evidence="3 6">
    <name type="scientific">Algibacter amylolyticus</name>
    <dbReference type="NCBI Taxonomy" id="1608400"/>
    <lineage>
        <taxon>Bacteria</taxon>
        <taxon>Pseudomonadati</taxon>
        <taxon>Bacteroidota</taxon>
        <taxon>Flavobacteriia</taxon>
        <taxon>Flavobacteriales</taxon>
        <taxon>Flavobacteriaceae</taxon>
        <taxon>Algibacter</taxon>
    </lineage>
</organism>
<dbReference type="Proteomes" id="UP000315145">
    <property type="component" value="Unassembled WGS sequence"/>
</dbReference>
<evidence type="ECO:0000313" key="5">
    <source>
        <dbReference type="Proteomes" id="UP000315145"/>
    </source>
</evidence>
<comment type="caution">
    <text evidence="3">The sequence shown here is derived from an EMBL/GenBank/DDBJ whole genome shotgun (WGS) entry which is preliminary data.</text>
</comment>
<dbReference type="EMBL" id="VWRS01000007">
    <property type="protein sequence ID" value="KAA5824171.1"/>
    <property type="molecule type" value="Genomic_DNA"/>
</dbReference>
<dbReference type="OrthoDB" id="1451921at2"/>
<accession>A0A5M7B9U6</accession>
<sequence>MKDKSNISQELLEVIERYINGDLTTQELKDFNQLLDLDPEFKIQVEDFKTMLEGNKKQSLKKQLDSLNKEVPESKAKKQPKKNEKFSNIRKLAAALAIVIAVTGIWYFSTPINEKIYTNHFKPDPGLPTTTNNFSNVKFYDGMVNYNQGDYNLAITNWSTLQQRNHENDTLNYYIGVAHLANKNIIEAIPYLEHSIEAEDSFTFLDRAYLYLGLAYLKEGNIELAKKYLNISETQTAKNILLELKP</sequence>
<dbReference type="EMBL" id="VMBF01000007">
    <property type="protein sequence ID" value="TSJ74648.1"/>
    <property type="molecule type" value="Genomic_DNA"/>
</dbReference>
<keyword evidence="2" id="KW-0472">Membrane</keyword>
<reference evidence="4 5" key="2">
    <citation type="submission" date="2019-07" db="EMBL/GenBank/DDBJ databases">
        <title>Algibacter marinivivus sp. nov., isolated from the surface of a marine red alga.</title>
        <authorList>
            <person name="Zhong X."/>
            <person name="Xu W."/>
            <person name="Zhang Y."/>
            <person name="Zhang Q."/>
            <person name="Du Z."/>
        </authorList>
    </citation>
    <scope>NUCLEOTIDE SEQUENCE [LARGE SCALE GENOMIC DNA]</scope>
    <source>
        <strain evidence="4 5">RU-4-M-4</strain>
    </source>
</reference>
<evidence type="ECO:0000313" key="6">
    <source>
        <dbReference type="Proteomes" id="UP000322315"/>
    </source>
</evidence>
<proteinExistence type="predicted"/>
<dbReference type="RefSeq" id="WP_144116757.1">
    <property type="nucleotide sequence ID" value="NZ_JACHGE010000010.1"/>
</dbReference>
<dbReference type="SUPFAM" id="SSF48452">
    <property type="entry name" value="TPR-like"/>
    <property type="match status" value="1"/>
</dbReference>
<dbReference type="AlphaFoldDB" id="A0A5M7B9U6"/>
<protein>
    <submittedName>
        <fullName evidence="3">Tetratricopeptide repeat protein</fullName>
    </submittedName>
</protein>
<feature type="transmembrane region" description="Helical" evidence="2">
    <location>
        <begin position="92"/>
        <end position="109"/>
    </location>
</feature>
<dbReference type="Proteomes" id="UP000322315">
    <property type="component" value="Unassembled WGS sequence"/>
</dbReference>
<gene>
    <name evidence="3" type="ORF">F2B50_11195</name>
    <name evidence="4" type="ORF">FPF71_11195</name>
</gene>
<keyword evidence="2" id="KW-0812">Transmembrane</keyword>
<feature type="region of interest" description="Disordered" evidence="1">
    <location>
        <begin position="63"/>
        <end position="82"/>
    </location>
</feature>
<reference evidence="3" key="3">
    <citation type="submission" date="2019-09" db="EMBL/GenBank/DDBJ databases">
        <authorList>
            <person name="Zhang D.-C."/>
        </authorList>
    </citation>
    <scope>NUCLEOTIDE SEQUENCE</scope>
    <source>
        <strain evidence="3">RU-4-M-4</strain>
    </source>
</reference>
<keyword evidence="5" id="KW-1185">Reference proteome</keyword>